<name>A0A9D1QZB8_9BACT</name>
<dbReference type="Proteomes" id="UP000824264">
    <property type="component" value="Unassembled WGS sequence"/>
</dbReference>
<sequence>MSVINQVDIERLNESLQEFVKPDVKGFAAVILGFTEEGALTCMMAKGALNRVDMIYYFSKGIGELCDKMDTNKPDGGVQ</sequence>
<comment type="caution">
    <text evidence="1">The sequence shown here is derived from an EMBL/GenBank/DDBJ whole genome shotgun (WGS) entry which is preliminary data.</text>
</comment>
<evidence type="ECO:0000313" key="1">
    <source>
        <dbReference type="EMBL" id="HIW78394.1"/>
    </source>
</evidence>
<accession>A0A9D1QZB8</accession>
<proteinExistence type="predicted"/>
<protein>
    <submittedName>
        <fullName evidence="1">Uncharacterized protein</fullName>
    </submittedName>
</protein>
<evidence type="ECO:0000313" key="2">
    <source>
        <dbReference type="Proteomes" id="UP000824264"/>
    </source>
</evidence>
<reference evidence="1" key="2">
    <citation type="submission" date="2021-04" db="EMBL/GenBank/DDBJ databases">
        <authorList>
            <person name="Gilroy R."/>
        </authorList>
    </citation>
    <scope>NUCLEOTIDE SEQUENCE</scope>
    <source>
        <strain evidence="1">ChiSxjej5B17-1746</strain>
    </source>
</reference>
<reference evidence="1" key="1">
    <citation type="journal article" date="2021" name="PeerJ">
        <title>Extensive microbial diversity within the chicken gut microbiome revealed by metagenomics and culture.</title>
        <authorList>
            <person name="Gilroy R."/>
            <person name="Ravi A."/>
            <person name="Getino M."/>
            <person name="Pursley I."/>
            <person name="Horton D.L."/>
            <person name="Alikhan N.F."/>
            <person name="Baker D."/>
            <person name="Gharbi K."/>
            <person name="Hall N."/>
            <person name="Watson M."/>
            <person name="Adriaenssens E.M."/>
            <person name="Foster-Nyarko E."/>
            <person name="Jarju S."/>
            <person name="Secka A."/>
            <person name="Antonio M."/>
            <person name="Oren A."/>
            <person name="Chaudhuri R.R."/>
            <person name="La Ragione R."/>
            <person name="Hildebrand F."/>
            <person name="Pallen M.J."/>
        </authorList>
    </citation>
    <scope>NUCLEOTIDE SEQUENCE</scope>
    <source>
        <strain evidence="1">ChiSxjej5B17-1746</strain>
    </source>
</reference>
<dbReference type="AlphaFoldDB" id="A0A9D1QZB8"/>
<organism evidence="1 2">
    <name type="scientific">Candidatus Bilophila faecipullorum</name>
    <dbReference type="NCBI Taxonomy" id="2838482"/>
    <lineage>
        <taxon>Bacteria</taxon>
        <taxon>Pseudomonadati</taxon>
        <taxon>Thermodesulfobacteriota</taxon>
        <taxon>Desulfovibrionia</taxon>
        <taxon>Desulfovibrionales</taxon>
        <taxon>Desulfovibrionaceae</taxon>
        <taxon>Bilophila</taxon>
    </lineage>
</organism>
<dbReference type="EMBL" id="DXGI01000161">
    <property type="protein sequence ID" value="HIW78394.1"/>
    <property type="molecule type" value="Genomic_DNA"/>
</dbReference>
<gene>
    <name evidence="1" type="ORF">H9874_04520</name>
</gene>